<dbReference type="Pfam" id="PF02854">
    <property type="entry name" value="MIF4G"/>
    <property type="match status" value="1"/>
</dbReference>
<feature type="compositionally biased region" description="Polar residues" evidence="9">
    <location>
        <begin position="217"/>
        <end position="229"/>
    </location>
</feature>
<reference evidence="11" key="1">
    <citation type="journal article" date="2023" name="GigaByte">
        <title>Genome assembly of the bearded iris, Iris pallida Lam.</title>
        <authorList>
            <person name="Bruccoleri R.E."/>
            <person name="Oakeley E.J."/>
            <person name="Faust A.M.E."/>
            <person name="Altorfer M."/>
            <person name="Dessus-Babus S."/>
            <person name="Burckhardt D."/>
            <person name="Oertli M."/>
            <person name="Naumann U."/>
            <person name="Petersen F."/>
            <person name="Wong J."/>
        </authorList>
    </citation>
    <scope>NUCLEOTIDE SEQUENCE</scope>
    <source>
        <strain evidence="11">GSM-AAB239-AS_SAM_17_03QT</strain>
    </source>
</reference>
<dbReference type="FunFam" id="1.25.40.180:FF:000034">
    <property type="entry name" value="Eukaryotic translation initiation factor 4G"/>
    <property type="match status" value="1"/>
</dbReference>
<dbReference type="SMART" id="SM00543">
    <property type="entry name" value="MIF4G"/>
    <property type="match status" value="1"/>
</dbReference>
<evidence type="ECO:0000256" key="6">
    <source>
        <dbReference type="ARBA" id="ARBA00065571"/>
    </source>
</evidence>
<feature type="compositionally biased region" description="Polar residues" evidence="9">
    <location>
        <begin position="1533"/>
        <end position="1543"/>
    </location>
</feature>
<dbReference type="PROSITE" id="PS51366">
    <property type="entry name" value="MI"/>
    <property type="match status" value="1"/>
</dbReference>
<feature type="region of interest" description="Disordered" evidence="9">
    <location>
        <begin position="1484"/>
        <end position="1569"/>
    </location>
</feature>
<feature type="compositionally biased region" description="Basic residues" evidence="9">
    <location>
        <begin position="853"/>
        <end position="862"/>
    </location>
</feature>
<keyword evidence="4" id="KW-0648">Protein biosynthesis</keyword>
<evidence type="ECO:0000256" key="5">
    <source>
        <dbReference type="ARBA" id="ARBA00053217"/>
    </source>
</evidence>
<feature type="compositionally biased region" description="Polar residues" evidence="9">
    <location>
        <begin position="781"/>
        <end position="791"/>
    </location>
</feature>
<name>A0AAX6E056_IRIPA</name>
<evidence type="ECO:0000256" key="2">
    <source>
        <dbReference type="ARBA" id="ARBA00022540"/>
    </source>
</evidence>
<evidence type="ECO:0000313" key="11">
    <source>
        <dbReference type="EMBL" id="KAJ6797295.1"/>
    </source>
</evidence>
<feature type="compositionally biased region" description="Polar residues" evidence="9">
    <location>
        <begin position="1503"/>
        <end position="1518"/>
    </location>
</feature>
<dbReference type="GO" id="GO:0016281">
    <property type="term" value="C:eukaryotic translation initiation factor 4F complex"/>
    <property type="evidence" value="ECO:0007669"/>
    <property type="project" value="TreeGrafter"/>
</dbReference>
<feature type="domain" description="MI" evidence="10">
    <location>
        <begin position="1577"/>
        <end position="1701"/>
    </location>
</feature>
<dbReference type="EMBL" id="JANAVB010040820">
    <property type="protein sequence ID" value="KAJ6797295.1"/>
    <property type="molecule type" value="Genomic_DNA"/>
</dbReference>
<comment type="similarity">
    <text evidence="1">Belongs to the eukaryotic initiation factor 4G family.</text>
</comment>
<evidence type="ECO:0000259" key="10">
    <source>
        <dbReference type="PROSITE" id="PS51366"/>
    </source>
</evidence>
<feature type="compositionally biased region" description="Basic and acidic residues" evidence="9">
    <location>
        <begin position="1"/>
        <end position="12"/>
    </location>
</feature>
<organism evidence="11 12">
    <name type="scientific">Iris pallida</name>
    <name type="common">Sweet iris</name>
    <dbReference type="NCBI Taxonomy" id="29817"/>
    <lineage>
        <taxon>Eukaryota</taxon>
        <taxon>Viridiplantae</taxon>
        <taxon>Streptophyta</taxon>
        <taxon>Embryophyta</taxon>
        <taxon>Tracheophyta</taxon>
        <taxon>Spermatophyta</taxon>
        <taxon>Magnoliopsida</taxon>
        <taxon>Liliopsida</taxon>
        <taxon>Asparagales</taxon>
        <taxon>Iridaceae</taxon>
        <taxon>Iridoideae</taxon>
        <taxon>Irideae</taxon>
        <taxon>Iris</taxon>
    </lineage>
</organism>
<accession>A0AAX6E056</accession>
<dbReference type="InterPro" id="IPR003890">
    <property type="entry name" value="MIF4G-like_typ-3"/>
</dbReference>
<feature type="compositionally biased region" description="Polar residues" evidence="9">
    <location>
        <begin position="1399"/>
        <end position="1415"/>
    </location>
</feature>
<dbReference type="Pfam" id="PF02847">
    <property type="entry name" value="MA3"/>
    <property type="match status" value="1"/>
</dbReference>
<keyword evidence="2 11" id="KW-0396">Initiation factor</keyword>
<gene>
    <name evidence="11" type="ORF">M6B38_216455</name>
</gene>
<feature type="region of interest" description="Disordered" evidence="9">
    <location>
        <begin position="1245"/>
        <end position="1267"/>
    </location>
</feature>
<protein>
    <recommendedName>
        <fullName evidence="7">Eukaryotic translation initiation factor 4G</fullName>
    </recommendedName>
    <alternativeName>
        <fullName evidence="8">Eukaryotic initiation factor 4F subunit p220</fullName>
    </alternativeName>
</protein>
<dbReference type="PANTHER" id="PTHR23253:SF9">
    <property type="entry name" value="EUKARYOTIC TRANSLATION INITIATION FACTOR 4 GAMMA 2"/>
    <property type="match status" value="1"/>
</dbReference>
<evidence type="ECO:0000256" key="3">
    <source>
        <dbReference type="ARBA" id="ARBA00022845"/>
    </source>
</evidence>
<dbReference type="Proteomes" id="UP001140949">
    <property type="component" value="Unassembled WGS sequence"/>
</dbReference>
<feature type="compositionally biased region" description="Polar residues" evidence="9">
    <location>
        <begin position="543"/>
        <end position="560"/>
    </location>
</feature>
<feature type="compositionally biased region" description="Basic and acidic residues" evidence="9">
    <location>
        <begin position="832"/>
        <end position="848"/>
    </location>
</feature>
<evidence type="ECO:0000256" key="7">
    <source>
        <dbReference type="ARBA" id="ARBA00067320"/>
    </source>
</evidence>
<feature type="region of interest" description="Disordered" evidence="9">
    <location>
        <begin position="1"/>
        <end position="252"/>
    </location>
</feature>
<dbReference type="GO" id="GO:0006417">
    <property type="term" value="P:regulation of translation"/>
    <property type="evidence" value="ECO:0007669"/>
    <property type="project" value="UniProtKB-KW"/>
</dbReference>
<dbReference type="SMART" id="SM00544">
    <property type="entry name" value="MA3"/>
    <property type="match status" value="1"/>
</dbReference>
<dbReference type="FunFam" id="1.25.40.180:FF:000024">
    <property type="entry name" value="Eukaryotic translation initiation factor 4G"/>
    <property type="match status" value="1"/>
</dbReference>
<dbReference type="GO" id="GO:0003743">
    <property type="term" value="F:translation initiation factor activity"/>
    <property type="evidence" value="ECO:0007669"/>
    <property type="project" value="UniProtKB-KW"/>
</dbReference>
<feature type="compositionally biased region" description="Low complexity" evidence="9">
    <location>
        <begin position="1559"/>
        <end position="1569"/>
    </location>
</feature>
<dbReference type="Gene3D" id="1.25.40.180">
    <property type="match status" value="2"/>
</dbReference>
<feature type="region of interest" description="Disordered" evidence="9">
    <location>
        <begin position="832"/>
        <end position="867"/>
    </location>
</feature>
<feature type="compositionally biased region" description="Basic and acidic residues" evidence="9">
    <location>
        <begin position="1381"/>
        <end position="1398"/>
    </location>
</feature>
<dbReference type="InterPro" id="IPR003891">
    <property type="entry name" value="Initiation_fac_eIF4g_MI"/>
</dbReference>
<feature type="region of interest" description="Disordered" evidence="9">
    <location>
        <begin position="1376"/>
        <end position="1431"/>
    </location>
</feature>
<comment type="subunit">
    <text evidence="6">EIF4F is a multi-subunit complex, the composition of which varies with external and internal environmental conditions. It is composed of at least EIF4A, EIF4E and EIF4G. In higher plants two isoforms of EIF4F have been identified, named isoform EIF4F and isoform EIF(iso)4F. Isoform EIF4F has subunits p220 and p26, whereas isoform EIF(iso)4F has subunits p82 and p28.</text>
</comment>
<evidence type="ECO:0000256" key="9">
    <source>
        <dbReference type="SAM" id="MobiDB-lite"/>
    </source>
</evidence>
<dbReference type="SUPFAM" id="SSF48371">
    <property type="entry name" value="ARM repeat"/>
    <property type="match status" value="2"/>
</dbReference>
<dbReference type="PANTHER" id="PTHR23253">
    <property type="entry name" value="EUKARYOTIC TRANSLATION INITIATION FACTOR 4 GAMMA"/>
    <property type="match status" value="1"/>
</dbReference>
<feature type="compositionally biased region" description="Low complexity" evidence="9">
    <location>
        <begin position="98"/>
        <end position="109"/>
    </location>
</feature>
<dbReference type="GO" id="GO:0003729">
    <property type="term" value="F:mRNA binding"/>
    <property type="evidence" value="ECO:0007669"/>
    <property type="project" value="TreeGrafter"/>
</dbReference>
<evidence type="ECO:0000256" key="4">
    <source>
        <dbReference type="ARBA" id="ARBA00022917"/>
    </source>
</evidence>
<feature type="compositionally biased region" description="Polar residues" evidence="9">
    <location>
        <begin position="46"/>
        <end position="80"/>
    </location>
</feature>
<feature type="region of interest" description="Disordered" evidence="9">
    <location>
        <begin position="540"/>
        <end position="560"/>
    </location>
</feature>
<reference evidence="11" key="2">
    <citation type="submission" date="2023-04" db="EMBL/GenBank/DDBJ databases">
        <authorList>
            <person name="Bruccoleri R.E."/>
            <person name="Oakeley E.J."/>
            <person name="Faust A.-M."/>
            <person name="Dessus-Babus S."/>
            <person name="Altorfer M."/>
            <person name="Burckhardt D."/>
            <person name="Oertli M."/>
            <person name="Naumann U."/>
            <person name="Petersen F."/>
            <person name="Wong J."/>
        </authorList>
    </citation>
    <scope>NUCLEOTIDE SEQUENCE</scope>
    <source>
        <strain evidence="11">GSM-AAB239-AS_SAM_17_03QT</strain>
        <tissue evidence="11">Leaf</tissue>
    </source>
</reference>
<keyword evidence="3" id="KW-0810">Translation regulation</keyword>
<proteinExistence type="inferred from homology"/>
<keyword evidence="12" id="KW-1185">Reference proteome</keyword>
<feature type="compositionally biased region" description="Polar residues" evidence="9">
    <location>
        <begin position="115"/>
        <end position="141"/>
    </location>
</feature>
<dbReference type="InterPro" id="IPR016024">
    <property type="entry name" value="ARM-type_fold"/>
</dbReference>
<evidence type="ECO:0000256" key="8">
    <source>
        <dbReference type="ARBA" id="ARBA00079578"/>
    </source>
</evidence>
<evidence type="ECO:0000313" key="12">
    <source>
        <dbReference type="Proteomes" id="UP001140949"/>
    </source>
</evidence>
<evidence type="ECO:0000256" key="1">
    <source>
        <dbReference type="ARBA" id="ARBA00005775"/>
    </source>
</evidence>
<comment type="function">
    <text evidence="5">Component of the protein complex eIF4F, which is involved in the recognition of the mRNA cap, ATP-dependent unwinding of 5'-terminal secondary structure and recruitment of mRNA to the ribosome.</text>
</comment>
<sequence>MSHDQSRFEKKREGHPRKSGRNGNSGSHRGFSDGGEGTTSGGSASQPSSMDQSFKKSGNGQRGQPTVNPASVSSEANITTYAAAVQNGAHGRPPSFGLPNAPLPTATAPIDSGIPRTSTALPKATPSQYPAETSSLHSPSTPDKGDEAKPFPFQFGSISPGIVDRMQIPVRTTSAPPNLDERKQGQANQEPFKAMPTLPIPSGPKQQQPLPRKDVRSSNQSTVGESHSPGQLKRDSHPQISNVAVAPPSKPATLSIRGISTAMPFQQKVHMQYGCPRPQQIPMSLPIGNDHLGPQQMFVHNFQPHPFQPNPMIQQGQSLGFARQIIPPQFAHPGFYIPTQQFVQQQPEKFGEPHKPTVTITDPETHEVLMLDKRTNLYTDGGSWGQMSLPNATSESQQVPSPFSTSSYFPQLQQNSYFIPPSTPLLSSSQASRFSYPAGQHGPAISTVNPFVPNSMICSNSMPPFHTYLANLSPPVYVPSAPIQGSAKPTVIPFGPKVGVHQPSESKVFADATQQQPEMVSEIPGISKNVSNEDIRNRHFPTNLDNNQDSSGESVSTTIANLPHGRCKSSITEVRTGETTEEKIVRSGSGSSGVILKKEELPDVPQICSNSVELVTEGEIPMKDKATSVTSMTSGPEMEGSISKDFGSTIHQADHHSPEVETKKGVSGEKEIRHSEVSFTSILDCRNAKVHPVPTAADTSETLKPVVSVRKKDSGEDSSEKLIVYNRQESQKQQFVSLSVQKIAEVKDGHAVAFPATSKAEAIPSSGLPAVNNIKDGPSSLHVSTNKSETVCSGDIGSSMPGTPHPGSSSVGEGTLQAANKLEIDVTELHREAHAEASKGKSTKESNRSKPIAGKKKKRRGILSKADAGTAGTSDLYNAYKAPEEKHQIISTSGGDHSIIEDGVKVSAEDSHKNVGAGEKQSKAELNGWEDAAYAATPKLENGDLVKVVDKYRDSDENEATDTKKYTRDFLLTFSDKCTDLPIGFEIGSDIASALMSVPVSSSHVIYRDHNPSPGRIKDRMPAVSRGDRCMIGSMDDDKWIKRSGSFNLHDPRGDVGHGAVLSFRPGQGLSHGILRNPRGPPPNYFLEGILSGPMQSPEAHGVLVRNGSGVDSWRSSNSRGLMPHPQTTMQVMHKAEKKYEVGKVSDEEEVKQRRLKAILNKLTPQNFEKLFEQVKEVNIDNTVTLAGVISQIFDKALMEPTFCEMYANFCFHMSSELPDFIENDDKITFRRLLLSKCQEEFERGEREQAEANRDGEEEEIKQSEEVKEEKRIKARRRMLGNIRLIGELYKKRMLTESIMHECIKKLLGQYQNPDEEDIEALCKLLSTIGGIIDHPKAKKLMDAYFSRMLNLSTNEKLSSRIRFLLRDAIDLRKNKWQQRRKTEGPKKIEEVHRDAAQERQSQASRLTRGPSINSGARRGPPVDYGPWGPNVSSSPRLQIGGIHGSAKVREHGIQDARLEEQHQLENRILPVLLPQRRTDGSSIILGPQGGLARGTSAPRQPLISSVPLTEISSNSGDLSRKMAGPNDHITASDRTPNSSSNRDSIDRYATSTEPGGRSLESLSGSSSDAKSLSEDLLRKKSISTIREFYSAKDEEEVALCIKELDSPSFHPSMVSLWVTDSFERKDTERDLLATLLVNLCKSQNGLLSHVQLTQGFEYVLSSLEDAVNDAPKAAEFLGCIFAKVILENVVPLRDIGTLIHEGGEEPGRLLEVGLASDVLGSILEIIRMEKGDPFVQDIRMRSNLHLPDFLPPHPIKSKKLDAFL</sequence>
<comment type="caution">
    <text evidence="11">The sequence shown here is derived from an EMBL/GenBank/DDBJ whole genome shotgun (WGS) entry which is preliminary data.</text>
</comment>
<feature type="region of interest" description="Disordered" evidence="9">
    <location>
        <begin position="771"/>
        <end position="813"/>
    </location>
</feature>